<protein>
    <recommendedName>
        <fullName evidence="1">2EXR domain-containing protein</fullName>
    </recommendedName>
</protein>
<dbReference type="EMBL" id="JAPEIS010000005">
    <property type="protein sequence ID" value="KAJ8066213.1"/>
    <property type="molecule type" value="Genomic_DNA"/>
</dbReference>
<dbReference type="AlphaFoldDB" id="A0A9X0DMN5"/>
<evidence type="ECO:0000313" key="2">
    <source>
        <dbReference type="EMBL" id="KAJ8066213.1"/>
    </source>
</evidence>
<evidence type="ECO:0000313" key="3">
    <source>
        <dbReference type="Proteomes" id="UP001152300"/>
    </source>
</evidence>
<dbReference type="PANTHER" id="PTHR35910">
    <property type="entry name" value="2EXR DOMAIN-CONTAINING PROTEIN"/>
    <property type="match status" value="1"/>
</dbReference>
<comment type="caution">
    <text evidence="2">The sequence shown here is derived from an EMBL/GenBank/DDBJ whole genome shotgun (WGS) entry which is preliminary data.</text>
</comment>
<accession>A0A9X0DMN5</accession>
<dbReference type="InterPro" id="IPR045518">
    <property type="entry name" value="2EXR"/>
</dbReference>
<name>A0A9X0DMN5_9HELO</name>
<proteinExistence type="predicted"/>
<dbReference type="Pfam" id="PF20150">
    <property type="entry name" value="2EXR"/>
    <property type="match status" value="1"/>
</dbReference>
<dbReference type="PANTHER" id="PTHR35910:SF6">
    <property type="entry name" value="2EXR DOMAIN-CONTAINING PROTEIN"/>
    <property type="match status" value="1"/>
</dbReference>
<gene>
    <name evidence="2" type="ORF">OCU04_005298</name>
</gene>
<organism evidence="2 3">
    <name type="scientific">Sclerotinia nivalis</name>
    <dbReference type="NCBI Taxonomy" id="352851"/>
    <lineage>
        <taxon>Eukaryota</taxon>
        <taxon>Fungi</taxon>
        <taxon>Dikarya</taxon>
        <taxon>Ascomycota</taxon>
        <taxon>Pezizomycotina</taxon>
        <taxon>Leotiomycetes</taxon>
        <taxon>Helotiales</taxon>
        <taxon>Sclerotiniaceae</taxon>
        <taxon>Sclerotinia</taxon>
    </lineage>
</organism>
<sequence length="271" mass="31424">MLPSKQPTQGDVLAPSTKIVADNMSYDIDVQVTKTFESFARLAIELRLNIWRLACPQERLLKIRLHPVDPTFDLDSPTPSILFVNHESRDEAGKFYTKVRLRLNQAADNRKMFRTFYVNIDRDILSLDSGLKNPDQEYYFEGDFLAHYKLTLFSAETCLRALFREMRIVKTSDIRYDQGMGMWFLEPNEGGWTHMPCYTPFDYMLNLKKLVLSPVTFKMQGYLMGRPYYLSPEQQSVCIKDIRTYFEQVNKGNPDYSLPAIEFESGGSPST</sequence>
<reference evidence="2" key="1">
    <citation type="submission" date="2022-11" db="EMBL/GenBank/DDBJ databases">
        <title>Genome Resource of Sclerotinia nivalis Strain SnTB1, a Plant Pathogen Isolated from American Ginseng.</title>
        <authorList>
            <person name="Fan S."/>
        </authorList>
    </citation>
    <scope>NUCLEOTIDE SEQUENCE</scope>
    <source>
        <strain evidence="2">SnTB1</strain>
    </source>
</reference>
<feature type="domain" description="2EXR" evidence="1">
    <location>
        <begin position="36"/>
        <end position="125"/>
    </location>
</feature>
<keyword evidence="3" id="KW-1185">Reference proteome</keyword>
<evidence type="ECO:0000259" key="1">
    <source>
        <dbReference type="Pfam" id="PF20150"/>
    </source>
</evidence>
<dbReference type="Proteomes" id="UP001152300">
    <property type="component" value="Unassembled WGS sequence"/>
</dbReference>
<dbReference type="OrthoDB" id="3473305at2759"/>